<reference evidence="2 3" key="1">
    <citation type="submission" date="2017-03" db="EMBL/GenBank/DDBJ databases">
        <title>Genome sequence of Clostridium oryzae DSM 28571.</title>
        <authorList>
            <person name="Poehlein A."/>
            <person name="Daniel R."/>
        </authorList>
    </citation>
    <scope>NUCLEOTIDE SEQUENCE [LARGE SCALE GENOMIC DNA]</scope>
    <source>
        <strain evidence="2 3">DSM 28571</strain>
    </source>
</reference>
<protein>
    <recommendedName>
        <fullName evidence="4">DUF4044 domain-containing protein</fullName>
    </recommendedName>
</protein>
<keyword evidence="1" id="KW-0472">Membrane</keyword>
<comment type="caution">
    <text evidence="2">The sequence shown here is derived from an EMBL/GenBank/DDBJ whole genome shotgun (WGS) entry which is preliminary data.</text>
</comment>
<organism evidence="2 3">
    <name type="scientific">Clostridium oryzae</name>
    <dbReference type="NCBI Taxonomy" id="1450648"/>
    <lineage>
        <taxon>Bacteria</taxon>
        <taxon>Bacillati</taxon>
        <taxon>Bacillota</taxon>
        <taxon>Clostridia</taxon>
        <taxon>Eubacteriales</taxon>
        <taxon>Clostridiaceae</taxon>
        <taxon>Clostridium</taxon>
    </lineage>
</organism>
<dbReference type="Proteomes" id="UP000190080">
    <property type="component" value="Unassembled WGS sequence"/>
</dbReference>
<keyword evidence="3" id="KW-1185">Reference proteome</keyword>
<evidence type="ECO:0000256" key="1">
    <source>
        <dbReference type="SAM" id="Phobius"/>
    </source>
</evidence>
<accession>A0A1V4IP25</accession>
<dbReference type="STRING" id="1450648.CLORY_20870"/>
<feature type="transmembrane region" description="Helical" evidence="1">
    <location>
        <begin position="12"/>
        <end position="30"/>
    </location>
</feature>
<evidence type="ECO:0008006" key="4">
    <source>
        <dbReference type="Google" id="ProtNLM"/>
    </source>
</evidence>
<evidence type="ECO:0000313" key="2">
    <source>
        <dbReference type="EMBL" id="OPJ61781.1"/>
    </source>
</evidence>
<dbReference type="AlphaFoldDB" id="A0A1V4IP25"/>
<keyword evidence="1" id="KW-0812">Transmembrane</keyword>
<keyword evidence="1" id="KW-1133">Transmembrane helix</keyword>
<evidence type="ECO:0000313" key="3">
    <source>
        <dbReference type="Proteomes" id="UP000190080"/>
    </source>
</evidence>
<gene>
    <name evidence="2" type="ORF">CLORY_20870</name>
</gene>
<name>A0A1V4IP25_9CLOT</name>
<dbReference type="EMBL" id="MZGV01000019">
    <property type="protein sequence ID" value="OPJ61781.1"/>
    <property type="molecule type" value="Genomic_DNA"/>
</dbReference>
<sequence length="31" mass="3548">MNVKTRNIIMRVIIGIVMISFLATFITSFMS</sequence>
<proteinExistence type="predicted"/>